<evidence type="ECO:0000313" key="3">
    <source>
        <dbReference type="Proteomes" id="UP000188929"/>
    </source>
</evidence>
<accession>A0A1V2I1M5</accession>
<organism evidence="2 3">
    <name type="scientific">Pseudofrankia asymbiotica</name>
    <dbReference type="NCBI Taxonomy" id="1834516"/>
    <lineage>
        <taxon>Bacteria</taxon>
        <taxon>Bacillati</taxon>
        <taxon>Actinomycetota</taxon>
        <taxon>Actinomycetes</taxon>
        <taxon>Frankiales</taxon>
        <taxon>Frankiaceae</taxon>
        <taxon>Pseudofrankia</taxon>
    </lineage>
</organism>
<sequence length="63" mass="6726">MKIVRCRADDGPSLAVLVDEGTVADAPARAPRPTPDVIIEPRGGSDRLAAGPKARGIRPWRRP</sequence>
<name>A0A1V2I1M5_9ACTN</name>
<proteinExistence type="predicted"/>
<keyword evidence="3" id="KW-1185">Reference proteome</keyword>
<reference evidence="3" key="1">
    <citation type="submission" date="2016-10" db="EMBL/GenBank/DDBJ databases">
        <title>Frankia sp. NRRL B-16386 Genome sequencing.</title>
        <authorList>
            <person name="Ghodhbane-Gtari F."/>
            <person name="Swanson E."/>
            <person name="Gueddou A."/>
            <person name="Hezbri K."/>
            <person name="Ktari K."/>
            <person name="Nouioui I."/>
            <person name="Morris K."/>
            <person name="Simpson S."/>
            <person name="Abebe-Akele F."/>
            <person name="Thomas K."/>
            <person name="Gtari M."/>
            <person name="Tisa L.S."/>
        </authorList>
    </citation>
    <scope>NUCLEOTIDE SEQUENCE [LARGE SCALE GENOMIC DNA]</scope>
    <source>
        <strain evidence="3">NRRL B-16386</strain>
    </source>
</reference>
<dbReference type="EMBL" id="MOMC01000083">
    <property type="protein sequence ID" value="ONH23624.1"/>
    <property type="molecule type" value="Genomic_DNA"/>
</dbReference>
<dbReference type="AlphaFoldDB" id="A0A1V2I1M5"/>
<protein>
    <submittedName>
        <fullName evidence="2">Uncharacterized protein</fullName>
    </submittedName>
</protein>
<dbReference type="STRING" id="1834516.BL253_32540"/>
<evidence type="ECO:0000256" key="1">
    <source>
        <dbReference type="SAM" id="MobiDB-lite"/>
    </source>
</evidence>
<feature type="compositionally biased region" description="Low complexity" evidence="1">
    <location>
        <begin position="26"/>
        <end position="37"/>
    </location>
</feature>
<gene>
    <name evidence="2" type="ORF">BL253_32540</name>
</gene>
<evidence type="ECO:0000313" key="2">
    <source>
        <dbReference type="EMBL" id="ONH23624.1"/>
    </source>
</evidence>
<feature type="region of interest" description="Disordered" evidence="1">
    <location>
        <begin position="26"/>
        <end position="63"/>
    </location>
</feature>
<dbReference type="Proteomes" id="UP000188929">
    <property type="component" value="Unassembled WGS sequence"/>
</dbReference>
<comment type="caution">
    <text evidence="2">The sequence shown here is derived from an EMBL/GenBank/DDBJ whole genome shotgun (WGS) entry which is preliminary data.</text>
</comment>
<dbReference type="RefSeq" id="WP_076821421.1">
    <property type="nucleotide sequence ID" value="NZ_MOMC01000083.1"/>
</dbReference>